<comment type="caution">
    <text evidence="3">The sequence shown here is derived from an EMBL/GenBank/DDBJ whole genome shotgun (WGS) entry which is preliminary data.</text>
</comment>
<evidence type="ECO:0000313" key="2">
    <source>
        <dbReference type="EMBL" id="THV71573.1"/>
    </source>
</evidence>
<sequence>MKPLYRLLGASISLLAVTYYLYHIRLSHPLLEEPINHEDDQASKAQKSISEPSIGTVVASQTRDNTTWLPSLFPDWHHNIFLADQPDAALSVPQNKGREGMTYLTYIIDNYSSLPDIAIFLHAERYQWHNDDPLYDGARTLSRLQLTYILEQGYVNLRCVWTLGCPHEIHPLDHPADEITSETHADQVYAAAFKELFPDAPIPESIGVSCCAQFAVSKATILQRPREEYERYRRWLLETGLEDGLSGRVLEYSWHIIFGKEAVFCPNAEICYCKVFGLCDLQCEDEGHCREQYTLPPFSTLPEGWPWSGWDGAWQNATVM</sequence>
<keyword evidence="1" id="KW-1133">Transmembrane helix</keyword>
<dbReference type="PANTHER" id="PTHR37490">
    <property type="entry name" value="EXPRESSED PROTEIN"/>
    <property type="match status" value="1"/>
</dbReference>
<dbReference type="Pfam" id="PF11913">
    <property type="entry name" value="DUF3431"/>
    <property type="match status" value="1"/>
</dbReference>
<dbReference type="PANTHER" id="PTHR37490:SF3">
    <property type="entry name" value="DUF3431 DOMAIN CONTAINING PROTEIN"/>
    <property type="match status" value="1"/>
</dbReference>
<evidence type="ECO:0000313" key="3">
    <source>
        <dbReference type="EMBL" id="THW71793.1"/>
    </source>
</evidence>
<evidence type="ECO:0000256" key="1">
    <source>
        <dbReference type="SAM" id="Phobius"/>
    </source>
</evidence>
<dbReference type="InterPro" id="IPR021838">
    <property type="entry name" value="DUF3431"/>
</dbReference>
<evidence type="ECO:0000313" key="4">
    <source>
        <dbReference type="Proteomes" id="UP000304951"/>
    </source>
</evidence>
<dbReference type="Proteomes" id="UP000304951">
    <property type="component" value="Unassembled WGS sequence"/>
</dbReference>
<gene>
    <name evidence="3" type="ORF">D6D19_07080</name>
    <name evidence="2" type="ORF">D6D28_04337</name>
</gene>
<dbReference type="AlphaFoldDB" id="A0A4S8ZZF1"/>
<dbReference type="EMBL" id="QZAF01000147">
    <property type="protein sequence ID" value="THV71573.1"/>
    <property type="molecule type" value="Genomic_DNA"/>
</dbReference>
<keyword evidence="1" id="KW-0472">Membrane</keyword>
<dbReference type="EMBL" id="QZAO01000270">
    <property type="protein sequence ID" value="THW71793.1"/>
    <property type="molecule type" value="Genomic_DNA"/>
</dbReference>
<organism evidence="3 5">
    <name type="scientific">Aureobasidium pullulans</name>
    <name type="common">Black yeast</name>
    <name type="synonym">Pullularia pullulans</name>
    <dbReference type="NCBI Taxonomy" id="5580"/>
    <lineage>
        <taxon>Eukaryota</taxon>
        <taxon>Fungi</taxon>
        <taxon>Dikarya</taxon>
        <taxon>Ascomycota</taxon>
        <taxon>Pezizomycotina</taxon>
        <taxon>Dothideomycetes</taxon>
        <taxon>Dothideomycetidae</taxon>
        <taxon>Dothideales</taxon>
        <taxon>Saccotheciaceae</taxon>
        <taxon>Aureobasidium</taxon>
    </lineage>
</organism>
<accession>A0A4S8ZZF1</accession>
<name>A0A4S8ZZF1_AURPU</name>
<feature type="transmembrane region" description="Helical" evidence="1">
    <location>
        <begin position="7"/>
        <end position="24"/>
    </location>
</feature>
<proteinExistence type="predicted"/>
<dbReference type="Proteomes" id="UP000308802">
    <property type="component" value="Unassembled WGS sequence"/>
</dbReference>
<evidence type="ECO:0000313" key="5">
    <source>
        <dbReference type="Proteomes" id="UP000308802"/>
    </source>
</evidence>
<reference evidence="4 5" key="1">
    <citation type="submission" date="2018-10" db="EMBL/GenBank/DDBJ databases">
        <title>Fifty Aureobasidium pullulans genomes reveal a recombining polyextremotolerant generalist.</title>
        <authorList>
            <person name="Gostincar C."/>
            <person name="Turk M."/>
            <person name="Zajc J."/>
            <person name="Gunde-Cimerman N."/>
        </authorList>
    </citation>
    <scope>NUCLEOTIDE SEQUENCE [LARGE SCALE GENOMIC DNA]</scope>
    <source>
        <strain evidence="3 5">EXF-10659</strain>
        <strain evidence="2 4">EXF-11900</strain>
    </source>
</reference>
<keyword evidence="1" id="KW-0812">Transmembrane</keyword>
<protein>
    <submittedName>
        <fullName evidence="3">Uncharacterized protein</fullName>
    </submittedName>
</protein>